<dbReference type="Proteomes" id="UP000197003">
    <property type="component" value="Chromosome"/>
</dbReference>
<sequence>MLLGFFFAFVSGLVKKAHLLRCRAAFSLRRTMGTPPLRGQPSALYMDLFDQPLVPSCTVGFRFAGSPFGLDFVVAGMGFRFVGRLGFAAPLGRGGAWLLGWWFISSILEGKRLLLSKVGLDFPWWELGFWSVQGWGAVLYHPLWELSRFLWKKSKR</sequence>
<proteinExistence type="predicted"/>
<reference evidence="1 2" key="1">
    <citation type="submission" date="2017-04" db="EMBL/GenBank/DDBJ databases">
        <title>Whole genome sequence of Bdellovibrio bacteriovorus strain SSB218315.</title>
        <authorList>
            <person name="Oyedara O."/>
            <person name="Rodriguez-Perez M.A."/>
        </authorList>
    </citation>
    <scope>NUCLEOTIDE SEQUENCE [LARGE SCALE GENOMIC DNA]</scope>
    <source>
        <strain evidence="1 2">SSB218315</strain>
    </source>
</reference>
<name>A0A1Z3NA10_BDEBC</name>
<evidence type="ECO:0000313" key="2">
    <source>
        <dbReference type="Proteomes" id="UP000197003"/>
    </source>
</evidence>
<evidence type="ECO:0000313" key="1">
    <source>
        <dbReference type="EMBL" id="ASD64261.1"/>
    </source>
</evidence>
<dbReference type="AlphaFoldDB" id="A0A1Z3NA10"/>
<gene>
    <name evidence="1" type="ORF">B9G79_12135</name>
</gene>
<accession>A0A1Z3NA10</accession>
<protein>
    <submittedName>
        <fullName evidence="1">Uncharacterized protein</fullName>
    </submittedName>
</protein>
<dbReference type="EMBL" id="CP020946">
    <property type="protein sequence ID" value="ASD64261.1"/>
    <property type="molecule type" value="Genomic_DNA"/>
</dbReference>
<organism evidence="1 2">
    <name type="scientific">Bdellovibrio bacteriovorus</name>
    <dbReference type="NCBI Taxonomy" id="959"/>
    <lineage>
        <taxon>Bacteria</taxon>
        <taxon>Pseudomonadati</taxon>
        <taxon>Bdellovibrionota</taxon>
        <taxon>Bdellovibrionia</taxon>
        <taxon>Bdellovibrionales</taxon>
        <taxon>Pseudobdellovibrionaceae</taxon>
        <taxon>Bdellovibrio</taxon>
    </lineage>
</organism>